<keyword evidence="2" id="KW-1185">Reference proteome</keyword>
<gene>
    <name evidence="1" type="ORF">KCG45_08590</name>
</gene>
<dbReference type="Proteomes" id="UP000699975">
    <property type="component" value="Unassembled WGS sequence"/>
</dbReference>
<evidence type="ECO:0000313" key="2">
    <source>
        <dbReference type="Proteomes" id="UP000699975"/>
    </source>
</evidence>
<name>A0ABS6SMG7_9SPHN</name>
<organism evidence="1 2">
    <name type="scientific">Erythrobacter ani</name>
    <dbReference type="NCBI Taxonomy" id="2827235"/>
    <lineage>
        <taxon>Bacteria</taxon>
        <taxon>Pseudomonadati</taxon>
        <taxon>Pseudomonadota</taxon>
        <taxon>Alphaproteobacteria</taxon>
        <taxon>Sphingomonadales</taxon>
        <taxon>Erythrobacteraceae</taxon>
        <taxon>Erythrobacter/Porphyrobacter group</taxon>
        <taxon>Erythrobacter</taxon>
    </lineage>
</organism>
<accession>A0ABS6SMG7</accession>
<dbReference type="EMBL" id="JAGSPB010000002">
    <property type="protein sequence ID" value="MBV7266233.1"/>
    <property type="molecule type" value="Genomic_DNA"/>
</dbReference>
<dbReference type="RefSeq" id="WP_218316855.1">
    <property type="nucleotide sequence ID" value="NZ_JAGSPB010000002.1"/>
</dbReference>
<reference evidence="1 2" key="1">
    <citation type="submission" date="2021-04" db="EMBL/GenBank/DDBJ databases">
        <authorList>
            <person name="Pira H."/>
            <person name="Risdian C."/>
            <person name="Wink J."/>
        </authorList>
    </citation>
    <scope>NUCLEOTIDE SEQUENCE [LARGE SCALE GENOMIC DNA]</scope>
    <source>
        <strain evidence="1 2">WH131</strain>
    </source>
</reference>
<evidence type="ECO:0008006" key="3">
    <source>
        <dbReference type="Google" id="ProtNLM"/>
    </source>
</evidence>
<sequence>MVDPEITSTLASNGSGWLAEIYTLGTTGIGGEASMSAIVQEEIQRQWIAADPGIMQEQVTIALVDPEGVGGGTGGVLTFTFRGNSVPSNAGLLSIGAVDRAIGGPGRDIIMAVEGQLQDVNRAIQLSRRAQNMLAAGRSLVAKNHDQVAAGALPQIDTALRGILAELEGIDTSPTAGFVSPRRAELSAFIDGSFADYITADTRWRDDNPRERTGYENLREYAAAYEDDYPDDGRELSFGDSLRIAISAQGRARAGGAALLSDVVTGGAKSRQLQLGQAYDAGQISYANWLEGHGAEQDRGNFVLAVNGIIAVATFGLGFYLGPTLTFGGSVAFGLGSGVVGGAGPLVASNWYSSGVQLSDPDMQAFYDSGIYTPGQIALAGGLGGGLGAALPIAGRVLGTLRGAGPQALAAIETGGQLPTGVIASPVRNGVIDLTIAAEGVTIRVSNTGYQVIGRAGSQTGAVLESGTWAAMFGDDAAANMTSVAVMHPRFPTAVTLGQRGWGAYSPASSSQIQMGFWPEANLLGPGTAGGSPFANIASVNAMGTVVPRPAASVSPLLLDAAAGRTVTPLASGEGAMLLGSVNAPQGIPITGMPSYAQYAGAANPFAGLVANSAFGVPPTTQLALPASASAGASSLSANMPGLEALLAPRIDWAGPTVPDTFARSITSQWGQHVADRGTGVLPYVGEGAIWQRLPTGEWAPAFYGYRPGGVPDATLTTYGTGTSDFIVHSPGAVHTGLISLRPGGSYTGPRSMPMPTSDMYDPRFALTHSRGHVIPHAQTKDALPGQMLSTLDPHNFVAHPRKYNEWIRNQMEQWLKRRGLNYTAHNIIGNDPVFTTGGYIIPEAELFTVYGSNGAAVEAYRFPLAANPAYYETLSGSFQDVVGQFGVNLGSMPRTPIVP</sequence>
<evidence type="ECO:0000313" key="1">
    <source>
        <dbReference type="EMBL" id="MBV7266233.1"/>
    </source>
</evidence>
<proteinExistence type="predicted"/>
<comment type="caution">
    <text evidence="1">The sequence shown here is derived from an EMBL/GenBank/DDBJ whole genome shotgun (WGS) entry which is preliminary data.</text>
</comment>
<protein>
    <recommendedName>
        <fullName evidence="3">DNA/RNA non-specific endonuclease</fullName>
    </recommendedName>
</protein>